<protein>
    <recommendedName>
        <fullName evidence="3">DUF3447 domain-containing protein</fullName>
    </recommendedName>
</protein>
<evidence type="ECO:0008006" key="3">
    <source>
        <dbReference type="Google" id="ProtNLM"/>
    </source>
</evidence>
<accession>A0ABR2KA37</accession>
<dbReference type="EMBL" id="JAPFFF010000006">
    <property type="protein sequence ID" value="KAK8887992.1"/>
    <property type="molecule type" value="Genomic_DNA"/>
</dbReference>
<dbReference type="Gene3D" id="1.25.40.20">
    <property type="entry name" value="Ankyrin repeat-containing domain"/>
    <property type="match status" value="1"/>
</dbReference>
<organism evidence="1 2">
    <name type="scientific">Tritrichomonas musculus</name>
    <dbReference type="NCBI Taxonomy" id="1915356"/>
    <lineage>
        <taxon>Eukaryota</taxon>
        <taxon>Metamonada</taxon>
        <taxon>Parabasalia</taxon>
        <taxon>Tritrichomonadida</taxon>
        <taxon>Tritrichomonadidae</taxon>
        <taxon>Tritrichomonas</taxon>
    </lineage>
</organism>
<evidence type="ECO:0000313" key="2">
    <source>
        <dbReference type="Proteomes" id="UP001470230"/>
    </source>
</evidence>
<dbReference type="SUPFAM" id="SSF48403">
    <property type="entry name" value="Ankyrin repeat"/>
    <property type="match status" value="1"/>
</dbReference>
<dbReference type="InterPro" id="IPR002110">
    <property type="entry name" value="Ankyrin_rpt"/>
</dbReference>
<sequence length="571" mass="67425">MENIFNNDEKIDVFVQIENDLMELEPNSSDEKIENLINHIPINYLNQKEDLMMICQLFTHYSRNYIHSCKGNAIKLFERIMEPIKTYLQDEQTFFWVISGGLFYLKLWFYEENLISIDKIIQVSRRPNSLPVTEYFLPEIIEKEPEIYEQEIKSMFNKTFSDEYLSEFKKLRCKYFNFLRSSNDYTDPSYKEIETNPLRLALKTDDIDSFQKILSNSNISIDSKISESLIENHFRDSKEISFIEYAIYFNAVKIVKYLVMNDVAITERVIYNSISLRNNDIIHIFESKANDEFGRESFFCSISSWNFDLTEYALDNYSIEFLENCEDDDKIFNMIKNTFASSNFIFLKFILIPFFRKNPLFVSKTINSILLFSFDDPSCFFLRELMKYGDIDVNYNSLPDDEKFPLLIKAIQRENVKAVGIFLNHPDIDINNPGKGIFTPFQCACALHSDMKIIKMFCNHHGFNIGWKDSKYNANGFHLGIIKGNSYAVKYIIDHFSISIDKNYYNLLIFCLSKNILLISKILLKYFIRKNDEMSNDEMVEDIRKQTSSFHEFSEDLMNVLKDIIQELRSL</sequence>
<proteinExistence type="predicted"/>
<dbReference type="SMART" id="SM00248">
    <property type="entry name" value="ANK"/>
    <property type="match status" value="5"/>
</dbReference>
<comment type="caution">
    <text evidence="1">The sequence shown here is derived from an EMBL/GenBank/DDBJ whole genome shotgun (WGS) entry which is preliminary data.</text>
</comment>
<gene>
    <name evidence="1" type="ORF">M9Y10_039052</name>
</gene>
<dbReference type="InterPro" id="IPR036770">
    <property type="entry name" value="Ankyrin_rpt-contain_sf"/>
</dbReference>
<name>A0ABR2KA37_9EUKA</name>
<dbReference type="PANTHER" id="PTHR24159">
    <property type="match status" value="1"/>
</dbReference>
<dbReference type="PANTHER" id="PTHR24159:SF5">
    <property type="entry name" value="ANK_REP_REGION DOMAIN-CONTAINING PROTEIN"/>
    <property type="match status" value="1"/>
</dbReference>
<evidence type="ECO:0000313" key="1">
    <source>
        <dbReference type="EMBL" id="KAK8887992.1"/>
    </source>
</evidence>
<keyword evidence="2" id="KW-1185">Reference proteome</keyword>
<reference evidence="1 2" key="1">
    <citation type="submission" date="2024-04" db="EMBL/GenBank/DDBJ databases">
        <title>Tritrichomonas musculus Genome.</title>
        <authorList>
            <person name="Alves-Ferreira E."/>
            <person name="Grigg M."/>
            <person name="Lorenzi H."/>
            <person name="Galac M."/>
        </authorList>
    </citation>
    <scope>NUCLEOTIDE SEQUENCE [LARGE SCALE GENOMIC DNA]</scope>
    <source>
        <strain evidence="1 2">EAF2021</strain>
    </source>
</reference>
<dbReference type="Proteomes" id="UP001470230">
    <property type="component" value="Unassembled WGS sequence"/>
</dbReference>